<dbReference type="EMBL" id="KN832017">
    <property type="protein sequence ID" value="KIN98330.1"/>
    <property type="molecule type" value="Genomic_DNA"/>
</dbReference>
<sequence length="57" mass="6141">MAASRPSNDMISLGAKPNAVHTNFIAKKTLKPAVDKLPNRTRMFDHRVVLLGGPGIS</sequence>
<dbReference type="HOGENOM" id="CLU_2997451_0_0_1"/>
<evidence type="ECO:0000313" key="1">
    <source>
        <dbReference type="EMBL" id="KIN98330.1"/>
    </source>
</evidence>
<gene>
    <name evidence="1" type="ORF">M404DRAFT_1005465</name>
</gene>
<keyword evidence="2" id="KW-1185">Reference proteome</keyword>
<dbReference type="Proteomes" id="UP000054217">
    <property type="component" value="Unassembled WGS sequence"/>
</dbReference>
<reference evidence="1 2" key="1">
    <citation type="submission" date="2014-04" db="EMBL/GenBank/DDBJ databases">
        <authorList>
            <consortium name="DOE Joint Genome Institute"/>
            <person name="Kuo A."/>
            <person name="Kohler A."/>
            <person name="Costa M.D."/>
            <person name="Nagy L.G."/>
            <person name="Floudas D."/>
            <person name="Copeland A."/>
            <person name="Barry K.W."/>
            <person name="Cichocki N."/>
            <person name="Veneault-Fourrey C."/>
            <person name="LaButti K."/>
            <person name="Lindquist E.A."/>
            <person name="Lipzen A."/>
            <person name="Lundell T."/>
            <person name="Morin E."/>
            <person name="Murat C."/>
            <person name="Sun H."/>
            <person name="Tunlid A."/>
            <person name="Henrissat B."/>
            <person name="Grigoriev I.V."/>
            <person name="Hibbett D.S."/>
            <person name="Martin F."/>
            <person name="Nordberg H.P."/>
            <person name="Cantor M.N."/>
            <person name="Hua S.X."/>
        </authorList>
    </citation>
    <scope>NUCLEOTIDE SEQUENCE [LARGE SCALE GENOMIC DNA]</scope>
    <source>
        <strain evidence="1 2">Marx 270</strain>
    </source>
</reference>
<dbReference type="AlphaFoldDB" id="A0A0C3NS74"/>
<organism evidence="1 2">
    <name type="scientific">Pisolithus tinctorius Marx 270</name>
    <dbReference type="NCBI Taxonomy" id="870435"/>
    <lineage>
        <taxon>Eukaryota</taxon>
        <taxon>Fungi</taxon>
        <taxon>Dikarya</taxon>
        <taxon>Basidiomycota</taxon>
        <taxon>Agaricomycotina</taxon>
        <taxon>Agaricomycetes</taxon>
        <taxon>Agaricomycetidae</taxon>
        <taxon>Boletales</taxon>
        <taxon>Sclerodermatineae</taxon>
        <taxon>Pisolithaceae</taxon>
        <taxon>Pisolithus</taxon>
    </lineage>
</organism>
<reference evidence="2" key="2">
    <citation type="submission" date="2015-01" db="EMBL/GenBank/DDBJ databases">
        <title>Evolutionary Origins and Diversification of the Mycorrhizal Mutualists.</title>
        <authorList>
            <consortium name="DOE Joint Genome Institute"/>
            <consortium name="Mycorrhizal Genomics Consortium"/>
            <person name="Kohler A."/>
            <person name="Kuo A."/>
            <person name="Nagy L.G."/>
            <person name="Floudas D."/>
            <person name="Copeland A."/>
            <person name="Barry K.W."/>
            <person name="Cichocki N."/>
            <person name="Veneault-Fourrey C."/>
            <person name="LaButti K."/>
            <person name="Lindquist E.A."/>
            <person name="Lipzen A."/>
            <person name="Lundell T."/>
            <person name="Morin E."/>
            <person name="Murat C."/>
            <person name="Riley R."/>
            <person name="Ohm R."/>
            <person name="Sun H."/>
            <person name="Tunlid A."/>
            <person name="Henrissat B."/>
            <person name="Grigoriev I.V."/>
            <person name="Hibbett D.S."/>
            <person name="Martin F."/>
        </authorList>
    </citation>
    <scope>NUCLEOTIDE SEQUENCE [LARGE SCALE GENOMIC DNA]</scope>
    <source>
        <strain evidence="2">Marx 270</strain>
    </source>
</reference>
<proteinExistence type="predicted"/>
<dbReference type="InParanoid" id="A0A0C3NS74"/>
<evidence type="ECO:0000313" key="2">
    <source>
        <dbReference type="Proteomes" id="UP000054217"/>
    </source>
</evidence>
<accession>A0A0C3NS74</accession>
<name>A0A0C3NS74_PISTI</name>
<protein>
    <submittedName>
        <fullName evidence="1">Uncharacterized protein</fullName>
    </submittedName>
</protein>